<feature type="chain" id="PRO_5012363307" evidence="1">
    <location>
        <begin position="19"/>
        <end position="97"/>
    </location>
</feature>
<protein>
    <submittedName>
        <fullName evidence="2">Uncharacterized protein</fullName>
    </submittedName>
</protein>
<name>A0A1L7U418_FUSMA</name>
<accession>A0A1L7U418</accession>
<organism evidence="2 3">
    <name type="scientific">Fusarium mangiferae</name>
    <name type="common">Mango malformation disease fungus</name>
    <dbReference type="NCBI Taxonomy" id="192010"/>
    <lineage>
        <taxon>Eukaryota</taxon>
        <taxon>Fungi</taxon>
        <taxon>Dikarya</taxon>
        <taxon>Ascomycota</taxon>
        <taxon>Pezizomycotina</taxon>
        <taxon>Sordariomycetes</taxon>
        <taxon>Hypocreomycetidae</taxon>
        <taxon>Hypocreales</taxon>
        <taxon>Nectriaceae</taxon>
        <taxon>Fusarium</taxon>
        <taxon>Fusarium fujikuroi species complex</taxon>
    </lineage>
</organism>
<dbReference type="VEuPathDB" id="FungiDB:FMAN_00425"/>
<proteinExistence type="predicted"/>
<gene>
    <name evidence="2" type="ORF">FMAN_00425</name>
</gene>
<comment type="caution">
    <text evidence="2">The sequence shown here is derived from an EMBL/GenBank/DDBJ whole genome shotgun (WGS) entry which is preliminary data.</text>
</comment>
<evidence type="ECO:0000313" key="3">
    <source>
        <dbReference type="Proteomes" id="UP000184255"/>
    </source>
</evidence>
<evidence type="ECO:0000256" key="1">
    <source>
        <dbReference type="SAM" id="SignalP"/>
    </source>
</evidence>
<dbReference type="GeneID" id="65079698"/>
<keyword evidence="3" id="KW-1185">Reference proteome</keyword>
<feature type="signal peptide" evidence="1">
    <location>
        <begin position="1"/>
        <end position="18"/>
    </location>
</feature>
<evidence type="ECO:0000313" key="2">
    <source>
        <dbReference type="EMBL" id="CVL03093.1"/>
    </source>
</evidence>
<dbReference type="RefSeq" id="XP_041687971.1">
    <property type="nucleotide sequence ID" value="XM_041822275.1"/>
</dbReference>
<reference evidence="3" key="1">
    <citation type="journal article" date="2016" name="Genome Biol. Evol.">
        <title>Comparative 'omics' of the Fusarium fujikuroi species complex highlights differences in genetic potential and metabolite synthesis.</title>
        <authorList>
            <person name="Niehaus E.-M."/>
            <person name="Muensterkoetter M."/>
            <person name="Proctor R.H."/>
            <person name="Brown D.W."/>
            <person name="Sharon A."/>
            <person name="Idan Y."/>
            <person name="Oren-Young L."/>
            <person name="Sieber C.M."/>
            <person name="Novak O."/>
            <person name="Pencik A."/>
            <person name="Tarkowska D."/>
            <person name="Hromadova K."/>
            <person name="Freeman S."/>
            <person name="Maymon M."/>
            <person name="Elazar M."/>
            <person name="Youssef S.A."/>
            <person name="El-Shabrawy E.S.M."/>
            <person name="Shalaby A.B.A."/>
            <person name="Houterman P."/>
            <person name="Brock N.L."/>
            <person name="Burkhardt I."/>
            <person name="Tsavkelova E.A."/>
            <person name="Dickschat J.S."/>
            <person name="Galuszka P."/>
            <person name="Gueldener U."/>
            <person name="Tudzynski B."/>
        </authorList>
    </citation>
    <scope>NUCLEOTIDE SEQUENCE [LARGE SCALE GENOMIC DNA]</scope>
    <source>
        <strain evidence="3">MRC7560</strain>
    </source>
</reference>
<dbReference type="AlphaFoldDB" id="A0A1L7U418"/>
<dbReference type="EMBL" id="FCQH01000013">
    <property type="protein sequence ID" value="CVL03093.1"/>
    <property type="molecule type" value="Genomic_DNA"/>
</dbReference>
<keyword evidence="1" id="KW-0732">Signal</keyword>
<sequence length="97" mass="10626">MSGLLSALLLTIHSPVRSQPNVNLSLSYLPNSSSSTIHRQLDSLSLFELCSRATTLPLSYPPWAPGSKIPESDPQPTRVLVLTLPFLLPDAIHFNFT</sequence>
<dbReference type="Proteomes" id="UP000184255">
    <property type="component" value="Unassembled WGS sequence"/>
</dbReference>